<feature type="region of interest" description="Disordered" evidence="1">
    <location>
        <begin position="819"/>
        <end position="847"/>
    </location>
</feature>
<feature type="transmembrane region" description="Helical" evidence="2">
    <location>
        <begin position="1150"/>
        <end position="1172"/>
    </location>
</feature>
<dbReference type="GeneID" id="54365203"/>
<feature type="transmembrane region" description="Helical" evidence="2">
    <location>
        <begin position="1193"/>
        <end position="1218"/>
    </location>
</feature>
<protein>
    <submittedName>
        <fullName evidence="4">Uncharacterized protein</fullName>
    </submittedName>
</protein>
<feature type="region of interest" description="Disordered" evidence="1">
    <location>
        <begin position="619"/>
        <end position="655"/>
    </location>
</feature>
<feature type="region of interest" description="Disordered" evidence="1">
    <location>
        <begin position="117"/>
        <end position="152"/>
    </location>
</feature>
<keyword evidence="2" id="KW-0812">Transmembrane</keyword>
<proteinExistence type="predicted"/>
<evidence type="ECO:0000313" key="4">
    <source>
        <dbReference type="RefSeq" id="XP_033462100.1"/>
    </source>
</evidence>
<keyword evidence="2" id="KW-0472">Membrane</keyword>
<dbReference type="Proteomes" id="UP000504637">
    <property type="component" value="Unplaced"/>
</dbReference>
<reference evidence="4" key="3">
    <citation type="submission" date="2025-08" db="UniProtKB">
        <authorList>
            <consortium name="RefSeq"/>
        </authorList>
    </citation>
    <scope>IDENTIFICATION</scope>
    <source>
        <strain evidence="4">CBS 342.82</strain>
    </source>
</reference>
<evidence type="ECO:0000256" key="2">
    <source>
        <dbReference type="SAM" id="Phobius"/>
    </source>
</evidence>
<keyword evidence="3" id="KW-1185">Reference proteome</keyword>
<dbReference type="RefSeq" id="XP_033462100.1">
    <property type="nucleotide sequence ID" value="XM_033607403.1"/>
</dbReference>
<feature type="region of interest" description="Disordered" evidence="1">
    <location>
        <begin position="247"/>
        <end position="307"/>
    </location>
</feature>
<accession>A0A6J3MBR3</accession>
<feature type="compositionally biased region" description="Basic and acidic residues" evidence="1">
    <location>
        <begin position="251"/>
        <end position="275"/>
    </location>
</feature>
<evidence type="ECO:0000256" key="1">
    <source>
        <dbReference type="SAM" id="MobiDB-lite"/>
    </source>
</evidence>
<reference evidence="4" key="1">
    <citation type="submission" date="2020-01" db="EMBL/GenBank/DDBJ databases">
        <authorList>
            <consortium name="DOE Joint Genome Institute"/>
            <person name="Haridas S."/>
            <person name="Albert R."/>
            <person name="Binder M."/>
            <person name="Bloem J."/>
            <person name="Labutti K."/>
            <person name="Salamov A."/>
            <person name="Andreopoulos B."/>
            <person name="Baker S.E."/>
            <person name="Barry K."/>
            <person name="Bills G."/>
            <person name="Bluhm B.H."/>
            <person name="Cannon C."/>
            <person name="Castanera R."/>
            <person name="Culley D.E."/>
            <person name="Daum C."/>
            <person name="Ezra D."/>
            <person name="Gonzalez J.B."/>
            <person name="Henrissat B."/>
            <person name="Kuo A."/>
            <person name="Liang C."/>
            <person name="Lipzen A."/>
            <person name="Lutzoni F."/>
            <person name="Magnuson J."/>
            <person name="Mondo S."/>
            <person name="Nolan M."/>
            <person name="Ohm R."/>
            <person name="Pangilinan J."/>
            <person name="Park H.-J."/>
            <person name="Ramirez L."/>
            <person name="Alfaro M."/>
            <person name="Sun H."/>
            <person name="Tritt A."/>
            <person name="Yoshinaga Y."/>
            <person name="Zwiers L.-H."/>
            <person name="Turgeon B.G."/>
            <person name="Goodwin S.B."/>
            <person name="Spatafora J.W."/>
            <person name="Crous P.W."/>
            <person name="Grigoriev I.V."/>
        </authorList>
    </citation>
    <scope>NUCLEOTIDE SEQUENCE</scope>
    <source>
        <strain evidence="4">CBS 342.82</strain>
    </source>
</reference>
<evidence type="ECO:0000313" key="3">
    <source>
        <dbReference type="Proteomes" id="UP000504637"/>
    </source>
</evidence>
<reference evidence="4" key="2">
    <citation type="submission" date="2020-04" db="EMBL/GenBank/DDBJ databases">
        <authorList>
            <consortium name="NCBI Genome Project"/>
        </authorList>
    </citation>
    <scope>NUCLEOTIDE SEQUENCE</scope>
    <source>
        <strain evidence="4">CBS 342.82</strain>
    </source>
</reference>
<gene>
    <name evidence="4" type="ORF">K489DRAFT_407769</name>
</gene>
<name>A0A6J3MBR3_9PEZI</name>
<organism evidence="4">
    <name type="scientific">Dissoconium aciculare CBS 342.82</name>
    <dbReference type="NCBI Taxonomy" id="1314786"/>
    <lineage>
        <taxon>Eukaryota</taxon>
        <taxon>Fungi</taxon>
        <taxon>Dikarya</taxon>
        <taxon>Ascomycota</taxon>
        <taxon>Pezizomycotina</taxon>
        <taxon>Dothideomycetes</taxon>
        <taxon>Dothideomycetidae</taxon>
        <taxon>Mycosphaerellales</taxon>
        <taxon>Dissoconiaceae</taxon>
        <taxon>Dissoconium</taxon>
    </lineage>
</organism>
<sequence length="1222" mass="135730">MDVDRMNKIWATSGLQARSPTSLQDSMLRACLQDRSLQNGSAAPFLTLDDVRKHQYTILDDVWKHRYSTSASLAPGAQPKRVRRKQSKHNLTITTQLDSGFNSEDLSNLAALLPPSSPSFGSDMSRSSSITSPSLTSTATTMSVTPTQTPDSLDCNPFASSLPDEVIPLNEPIRTKRKFPIYKSAKRLPRWEAGGDGAMWTEGGNGVWEVHAVVVEPAIDFEALDDAEKERLLKRIVTPDVLIHQATRPDSVGRHGESFQQRENETPKRSFRETAESYVLESHRAQRRQHVGSEGEAAVGNSAGGEIDDPRSPFALFKFQFHHVTADYGETQEDDLSPRHSVSPMDFADLHQYSHHPSASSPPSPPSQSVSPAATLHYKGTSFDVVNPHASLLLGNHKFETPAEIDGIYNDYFDIDDSVSDDENSDGDGDDNMAIDGTISAKVSQTSLRSHGDSPRTRVLYDDAEAARREILGAAPLRPRHDGNDERHSPLRFKHISHLQPRFSQKSEPFDLHVSDDGEDYNGHGNGRIDHIMQSAVEQFNHSQERPIVGSTSPLVVKRAPSSYLEEETDTTMREIIDGYDYTRSIRRDSSAEPKSASEPILSSTKHGLEHTVLEKTHNRRSTQMESDKENVQPPKIAIDDSPTLPSPPAPVFNITNRRYGRHVEPTDLPTSEQTYGETNQLLLITPSDRQILQSAQRTSSQRSFVSPPAEHPFTYSDFDRPVSFLGALPTWNTPELPRGLRSYESSRTRHEYGGKSWSGYPTDTDSAWETQISDSEPDLTMLRRFSDDSYANTSMTGSNIQLLYQLPSFATLPYQGEDDEKENFEPKNLGSPAGSITPQSMQKPLLGDHDTQRAIGFLQSQLCATVDITPAAKEQRRIEARELEIIRLRNPLAVRKATEHVFNRYSASDLHSMSAKLQAGNPPKTPHRPRDSLRKIITMSPTSERKHLLHSPMGSPKPDSPGPNGALAFSDSANTFKTIRYGSPSPGPADMPVGSWSPMQEAVDWPLPPNDPRRSRASLPGFQSRLGVNASHATPAQRPSLRSAMNSQTELRQLRLSSLPKPAQPGGRALTADELIRQQSSWTDRPRVATPNGLERAAAMSPPIHDPVARTWRPRIGYLINSRNRALIRDAWDGHDEGAQAAQALSRRYMLLTAVCPFTALAFAWGHFDPLMAKKTQYRFVEMAPEHKREALVMFLPVGVVAWTFCFVLIGVLIWVATLHA</sequence>
<dbReference type="OrthoDB" id="5353066at2759"/>
<feature type="compositionally biased region" description="Low complexity" evidence="1">
    <location>
        <begin position="117"/>
        <end position="149"/>
    </location>
</feature>
<feature type="region of interest" description="Disordered" evidence="1">
    <location>
        <begin position="352"/>
        <end position="373"/>
    </location>
</feature>
<feature type="region of interest" description="Disordered" evidence="1">
    <location>
        <begin position="943"/>
        <end position="1020"/>
    </location>
</feature>
<dbReference type="AlphaFoldDB" id="A0A6J3MBR3"/>
<keyword evidence="2" id="KW-1133">Transmembrane helix</keyword>